<dbReference type="InterPro" id="IPR045153">
    <property type="entry name" value="Est1/Ebs1-like"/>
</dbReference>
<dbReference type="FunFam" id="1.25.40.10:FF:001076">
    <property type="entry name" value="protein SMG5-like"/>
    <property type="match status" value="1"/>
</dbReference>
<evidence type="ECO:0000313" key="11">
    <source>
        <dbReference type="Proteomes" id="UP000085678"/>
    </source>
</evidence>
<evidence type="ECO:0000259" key="10">
    <source>
        <dbReference type="Pfam" id="PF13638"/>
    </source>
</evidence>
<evidence type="ECO:0000256" key="4">
    <source>
        <dbReference type="ARBA" id="ARBA00023161"/>
    </source>
</evidence>
<evidence type="ECO:0000256" key="6">
    <source>
        <dbReference type="SAM" id="Coils"/>
    </source>
</evidence>
<feature type="compositionally biased region" description="Basic and acidic residues" evidence="7">
    <location>
        <begin position="444"/>
        <end position="455"/>
    </location>
</feature>
<dbReference type="FunCoup" id="A0A1S3HTI9">
    <property type="interactions" value="1805"/>
</dbReference>
<dbReference type="GO" id="GO:0042162">
    <property type="term" value="F:telomeric DNA binding"/>
    <property type="evidence" value="ECO:0007669"/>
    <property type="project" value="TreeGrafter"/>
</dbReference>
<dbReference type="RefSeq" id="XP_013389352.1">
    <property type="nucleotide sequence ID" value="XM_013533898.1"/>
</dbReference>
<dbReference type="Pfam" id="PF10373">
    <property type="entry name" value="EST1_DNA_bind"/>
    <property type="match status" value="2"/>
</dbReference>
<feature type="domain" description="PIN" evidence="10">
    <location>
        <begin position="1282"/>
        <end position="1367"/>
    </location>
</feature>
<dbReference type="GO" id="GO:0070034">
    <property type="term" value="F:telomerase RNA binding"/>
    <property type="evidence" value="ECO:0007669"/>
    <property type="project" value="TreeGrafter"/>
</dbReference>
<sequence>MKKVSGIVTKPAEKLESDKAKRVYRAALDIIRRLDDIIKQKKAYRDVFLPEAIGLRNRLKDYCERLMFYDPVEYGRKAEELLWRKVYYDIIQLMKQNRRTTRLSNAIESAFRTHLSSATGYYHHLLFRLQVEFGLKLEGIVDFHYVPEPRSYKKNALSKKNDQDTKRIETWATRACHRCLVYLGDIARYQQEFDGYRSVILSRRYYYQALAMFPDIGVPHNQLGTLAGTSYCNIVAGYHYLRCLMCSSTFEGAHSNVNRLFEKNRKRYQEVIRVSPRGLPPVHQRLKAIKRCLVRFMHLLDTLQNVTQSDPKELQEYCQNTLQDFNLCMFYTPQSSMADDMYVEKPQYLSDDLVFKIVLMTMISIYQLQQTGSKQVTAAIAFNLALFSHILNHAVIRLQTALYEAENPRKVLELEDDILTSSSEEDVPLADEKRNAVAGENVDDGNHENKTDIKSKNKKSKLAKMRRRRRRDSDQNDLDSVSTDSDLSEGGDSSDLMTDSDEDDDLQYLDSSSSQSDHDDLMESQELPPGFALKGLSDKDDIWAKSVIPEETVSTGENSGNDDYQATSVPNGYTLATEAGEFMLDSSVTDYLSNFSSDFLLSSASLPDPFWSLKFGHFGASQNGADEHVCQEVAQGKKQVRVPPGFDQDPETKHVVEITEKLAAFVIDTDTDTSMLATDTENGSDSETVQSDKGSVIDNYLLRFFKSEHIAPRFLGSIRKDRFRLVESPEFSGSKQVTAAIAFNLALFSHILNHAVIRLQTALYEAENPRKVLELEDDILTSSSEEDVPLADEKRNAVAGENVDDGNHENKTDIKSKNKKSKLAKMRRRRRRDSDQNDLDSVSTDSDLSEGGDSSDLMTDSDEDDDLQYLDSSSSQSDHDDLMESQELPPGFALKGLSDKDDIWAKSVIPEETVSTGENSGNDDYPATSVTNGYTLATEAGEFMLDSSVTDYLSNFSSDFLLSSASLPDPFWSLKFGHFGASQNGADEHVCQEVAQGKKQVRVPPGFDQDPETKHVVEITEKLAAFVIDTDTDTSMLATDTENGSDSETVQSDKGSVIDKNEEEQKRLERMIDVIAREGLLPTIKIFCDWMKCHPHIVTACAQSSQSLWSRLSVLLNLLPVETNIATAEICENAEVRSMVEKAQGRTWVQVQPLEEDLNTQGLSFLKGTQKTMAFDVRKRMDITEKEEALIRICCLRKFGYNMAKMKNISLSYDPEKGMFYGPLQLAAQQDQKEAQEKMVDAETKRNQLMRDMAQLRLQAEVSQLEGSLQSSDQQPSFPLYLVPDTSVLCEKLTLLRQMNNSARFIIIIPLAVIDDLDHLKKESHGAREAIRWLEAEFRKGNRYVRAQKNNERCSNAVPRHIKKKDKDAWHFIQLVDCYKYMAQQSTECDPKAMVAILTNYNLSNSDVPPRVQQAITTAQQEGIDIQNVDDFHAKWKELWKSKG</sequence>
<dbReference type="GO" id="GO:0005697">
    <property type="term" value="C:telomerase holoenzyme complex"/>
    <property type="evidence" value="ECO:0007669"/>
    <property type="project" value="TreeGrafter"/>
</dbReference>
<organism evidence="11 12">
    <name type="scientific">Lingula anatina</name>
    <name type="common">Brachiopod</name>
    <name type="synonym">Lingula unguis</name>
    <dbReference type="NCBI Taxonomy" id="7574"/>
    <lineage>
        <taxon>Eukaryota</taxon>
        <taxon>Metazoa</taxon>
        <taxon>Spiralia</taxon>
        <taxon>Lophotrochozoa</taxon>
        <taxon>Brachiopoda</taxon>
        <taxon>Linguliformea</taxon>
        <taxon>Lingulata</taxon>
        <taxon>Lingulida</taxon>
        <taxon>Linguloidea</taxon>
        <taxon>Lingulidae</taxon>
        <taxon>Lingula</taxon>
    </lineage>
</organism>
<keyword evidence="6" id="KW-0175">Coiled coil</keyword>
<feature type="region of interest" description="Disordered" evidence="7">
    <location>
        <begin position="784"/>
        <end position="894"/>
    </location>
</feature>
<accession>A0A1S3HTI9</accession>
<dbReference type="STRING" id="7574.A0A1S3HTI9"/>
<dbReference type="InterPro" id="IPR002716">
    <property type="entry name" value="PIN_dom"/>
</dbReference>
<dbReference type="Gene3D" id="3.40.50.1010">
    <property type="entry name" value="5'-nuclease"/>
    <property type="match status" value="1"/>
</dbReference>
<dbReference type="Proteomes" id="UP000085678">
    <property type="component" value="Unplaced"/>
</dbReference>
<dbReference type="Pfam" id="PF10374">
    <property type="entry name" value="EST1"/>
    <property type="match status" value="1"/>
</dbReference>
<evidence type="ECO:0000313" key="12">
    <source>
        <dbReference type="RefSeq" id="XP_013389352.1"/>
    </source>
</evidence>
<dbReference type="OrthoDB" id="5920073at2759"/>
<dbReference type="KEGG" id="lak:106158056"/>
<feature type="compositionally biased region" description="Basic residues" evidence="7">
    <location>
        <begin position="456"/>
        <end position="470"/>
    </location>
</feature>
<feature type="domain" description="DNA/RNA-binding" evidence="8">
    <location>
        <begin position="202"/>
        <end position="395"/>
    </location>
</feature>
<dbReference type="InParanoid" id="A0A1S3HTI9"/>
<dbReference type="GeneID" id="106158056"/>
<dbReference type="GO" id="GO:0005737">
    <property type="term" value="C:cytoplasm"/>
    <property type="evidence" value="ECO:0007669"/>
    <property type="project" value="UniProtKB-SubCell"/>
</dbReference>
<keyword evidence="5" id="KW-0539">Nucleus</keyword>
<dbReference type="InterPro" id="IPR019458">
    <property type="entry name" value="Est1-like_N"/>
</dbReference>
<feature type="compositionally biased region" description="Basic residues" evidence="7">
    <location>
        <begin position="817"/>
        <end position="831"/>
    </location>
</feature>
<feature type="compositionally biased region" description="Acidic residues" evidence="7">
    <location>
        <begin position="498"/>
        <end position="507"/>
    </location>
</feature>
<dbReference type="PANTHER" id="PTHR15696">
    <property type="entry name" value="SMG-7 SUPPRESSOR WITH MORPHOLOGICAL EFFECT ON GENITALIA PROTEIN 7"/>
    <property type="match status" value="1"/>
</dbReference>
<feature type="region of interest" description="Disordered" evidence="7">
    <location>
        <begin position="423"/>
        <end position="533"/>
    </location>
</feature>
<dbReference type="PANTHER" id="PTHR15696:SF7">
    <property type="entry name" value="NONSENSE-MEDIATED MRNA DECAY FACTOR"/>
    <property type="match status" value="1"/>
</dbReference>
<evidence type="ECO:0000256" key="2">
    <source>
        <dbReference type="ARBA" id="ARBA00004496"/>
    </source>
</evidence>
<evidence type="ECO:0000259" key="8">
    <source>
        <dbReference type="Pfam" id="PF10373"/>
    </source>
</evidence>
<dbReference type="Pfam" id="PF13638">
    <property type="entry name" value="PIN_4"/>
    <property type="match status" value="1"/>
</dbReference>
<feature type="compositionally biased region" description="Basic and acidic residues" evidence="7">
    <location>
        <begin position="805"/>
        <end position="816"/>
    </location>
</feature>
<evidence type="ECO:0000259" key="9">
    <source>
        <dbReference type="Pfam" id="PF10374"/>
    </source>
</evidence>
<dbReference type="GO" id="GO:0000184">
    <property type="term" value="P:nuclear-transcribed mRNA catabolic process, nonsense-mediated decay"/>
    <property type="evidence" value="ECO:0007669"/>
    <property type="project" value="UniProtKB-KW"/>
</dbReference>
<dbReference type="SUPFAM" id="SSF48452">
    <property type="entry name" value="TPR-like"/>
    <property type="match status" value="2"/>
</dbReference>
<keyword evidence="11" id="KW-1185">Reference proteome</keyword>
<evidence type="ECO:0000256" key="7">
    <source>
        <dbReference type="SAM" id="MobiDB-lite"/>
    </source>
</evidence>
<feature type="domain" description="DNA/RNA-binding" evidence="8">
    <location>
        <begin position="1078"/>
        <end position="1168"/>
    </location>
</feature>
<feature type="compositionally biased region" description="Acidic residues" evidence="7">
    <location>
        <begin position="859"/>
        <end position="868"/>
    </location>
</feature>
<evidence type="ECO:0000256" key="1">
    <source>
        <dbReference type="ARBA" id="ARBA00004123"/>
    </source>
</evidence>
<evidence type="ECO:0000256" key="3">
    <source>
        <dbReference type="ARBA" id="ARBA00022490"/>
    </source>
</evidence>
<evidence type="ECO:0000256" key="5">
    <source>
        <dbReference type="ARBA" id="ARBA00023242"/>
    </source>
</evidence>
<dbReference type="Gene3D" id="1.25.40.10">
    <property type="entry name" value="Tetratricopeptide repeat domain"/>
    <property type="match status" value="1"/>
</dbReference>
<name>A0A1S3HTI9_LINAN</name>
<protein>
    <submittedName>
        <fullName evidence="12">Protein SMG5</fullName>
    </submittedName>
</protein>
<keyword evidence="3" id="KW-0963">Cytoplasm</keyword>
<feature type="compositionally biased region" description="Low complexity" evidence="7">
    <location>
        <begin position="478"/>
        <end position="497"/>
    </location>
</feature>
<dbReference type="FunFam" id="3.40.50.1010:FF:000033">
    <property type="entry name" value="Blast:Protein SMG5"/>
    <property type="match status" value="1"/>
</dbReference>
<comment type="subcellular location">
    <subcellularLocation>
        <location evidence="2">Cytoplasm</location>
    </subcellularLocation>
    <subcellularLocation>
        <location evidence="1">Nucleus</location>
    </subcellularLocation>
</comment>
<feature type="domain" description="Telomerase activating protein Est1-like N-terminal" evidence="9">
    <location>
        <begin position="77"/>
        <end position="193"/>
    </location>
</feature>
<feature type="compositionally biased region" description="Low complexity" evidence="7">
    <location>
        <begin position="839"/>
        <end position="858"/>
    </location>
</feature>
<proteinExistence type="predicted"/>
<dbReference type="InterPro" id="IPR018834">
    <property type="entry name" value="DNA/RNA-bd_Est1-type"/>
</dbReference>
<dbReference type="InterPro" id="IPR011990">
    <property type="entry name" value="TPR-like_helical_dom_sf"/>
</dbReference>
<feature type="coiled-coil region" evidence="6">
    <location>
        <begin position="1226"/>
        <end position="1266"/>
    </location>
</feature>
<dbReference type="CDD" id="cd09884">
    <property type="entry name" value="PIN_Smg5-like"/>
    <property type="match status" value="1"/>
</dbReference>
<reference evidence="12" key="1">
    <citation type="submission" date="2025-08" db="UniProtKB">
        <authorList>
            <consortium name="RefSeq"/>
        </authorList>
    </citation>
    <scope>IDENTIFICATION</scope>
    <source>
        <tissue evidence="12">Gonads</tissue>
    </source>
</reference>
<gene>
    <name evidence="12" type="primary">LOC106158056</name>
</gene>
<keyword evidence="4" id="KW-0866">Nonsense-mediated mRNA decay</keyword>